<name>A0A177ABY4_9PEZI</name>
<dbReference type="EMBL" id="KV441393">
    <property type="protein sequence ID" value="OAF59597.1"/>
    <property type="molecule type" value="Genomic_DNA"/>
</dbReference>
<dbReference type="eggNOG" id="ENOG502S2AU">
    <property type="taxonomic scope" value="Eukaryota"/>
</dbReference>
<accession>A0A177ABY4</accession>
<evidence type="ECO:0000313" key="2">
    <source>
        <dbReference type="EMBL" id="OAF59597.1"/>
    </source>
</evidence>
<dbReference type="PANTHER" id="PTHR37325">
    <property type="entry name" value="OXIDOREDUCTASE 21 KDA SUBUNIT, PUTATIVE (AFU_ORTHOLOGUE AFUA_4G05910)-RELATED"/>
    <property type="match status" value="1"/>
</dbReference>
<evidence type="ECO:0000256" key="1">
    <source>
        <dbReference type="SAM" id="MobiDB-lite"/>
    </source>
</evidence>
<dbReference type="PIRSF" id="PIRSF022976">
    <property type="entry name" value="NADH_Oxi_21kDa"/>
    <property type="match status" value="1"/>
</dbReference>
<dbReference type="VEuPathDB" id="FungiDB:GMDG_03342"/>
<dbReference type="Proteomes" id="UP000077154">
    <property type="component" value="Unassembled WGS sequence"/>
</dbReference>
<proteinExistence type="predicted"/>
<reference evidence="2" key="1">
    <citation type="submission" date="2016-03" db="EMBL/GenBank/DDBJ databases">
        <title>Updated assembly of Pseudogymnoascus destructans, the fungus causing white-nose syndrome of bats.</title>
        <authorList>
            <person name="Palmer J.M."/>
            <person name="Drees K.P."/>
            <person name="Foster J.T."/>
            <person name="Lindner D.L."/>
        </authorList>
    </citation>
    <scope>NUCLEOTIDE SEQUENCE [LARGE SCALE GENOMIC DNA]</scope>
    <source>
        <strain evidence="2">20631-21</strain>
    </source>
</reference>
<organism evidence="2">
    <name type="scientific">Pseudogymnoascus destructans</name>
    <dbReference type="NCBI Taxonomy" id="655981"/>
    <lineage>
        <taxon>Eukaryota</taxon>
        <taxon>Fungi</taxon>
        <taxon>Dikarya</taxon>
        <taxon>Ascomycota</taxon>
        <taxon>Pezizomycotina</taxon>
        <taxon>Leotiomycetes</taxon>
        <taxon>Thelebolales</taxon>
        <taxon>Thelebolaceae</taxon>
        <taxon>Pseudogymnoascus</taxon>
    </lineage>
</organism>
<dbReference type="GeneID" id="36286939"/>
<dbReference type="PANTHER" id="PTHR37325:SF1">
    <property type="entry name" value="OXIDOREDUCTASE 21 KDA SUBUNIT, PUTATIVE (AFU_ORTHOLOGUE AFUA_4G05910)-RELATED"/>
    <property type="match status" value="1"/>
</dbReference>
<protein>
    <submittedName>
        <fullName evidence="2">Uncharacterized protein</fullName>
    </submittedName>
</protein>
<dbReference type="AlphaFoldDB" id="A0A177ABY4"/>
<sequence>MSSKVAQSVVKATRRVIPVSEKYTVQSTGIYERIRRIFAVDPSRSNGVPLNPQFRNPTPGAVDPRTIDDRVTLPAADIAENPYWKRDTRRNYARASVVGQGELVQLLSVGNAKDGAKVELIGEQGEKALVAAKGEGENGLAAFFREGDVSGVLGEGGLPPNPSRGGPDDAPVRYEMTEDQAYPAQYPCRTFA</sequence>
<dbReference type="CDD" id="cd22849">
    <property type="entry name" value="NuzM"/>
    <property type="match status" value="1"/>
</dbReference>
<feature type="region of interest" description="Disordered" evidence="1">
    <location>
        <begin position="152"/>
        <end position="172"/>
    </location>
</feature>
<dbReference type="RefSeq" id="XP_024324880.1">
    <property type="nucleotide sequence ID" value="XM_024467504.1"/>
</dbReference>
<dbReference type="OrthoDB" id="2093493at2759"/>
<dbReference type="InterPro" id="IPR016813">
    <property type="entry name" value="NADH_Ub_cplx-1_21kDa"/>
</dbReference>
<gene>
    <name evidence="2" type="ORF">VC83_03866</name>
</gene>